<dbReference type="PANTHER" id="PTHR30480:SF13">
    <property type="entry name" value="BETA-HEXOSAMINIDASE"/>
    <property type="match status" value="1"/>
</dbReference>
<keyword evidence="5" id="KW-0326">Glycosidase</keyword>
<dbReference type="GO" id="GO:0004563">
    <property type="term" value="F:beta-N-acetylhexosaminidase activity"/>
    <property type="evidence" value="ECO:0007669"/>
    <property type="project" value="UniProtKB-EC"/>
</dbReference>
<evidence type="ECO:0000256" key="5">
    <source>
        <dbReference type="ARBA" id="ARBA00023295"/>
    </source>
</evidence>
<dbReference type="EC" id="3.2.1.52" evidence="3"/>
<evidence type="ECO:0000256" key="3">
    <source>
        <dbReference type="ARBA" id="ARBA00012663"/>
    </source>
</evidence>
<dbReference type="InterPro" id="IPR017853">
    <property type="entry name" value="GH"/>
</dbReference>
<keyword evidence="4" id="KW-0378">Hydrolase</keyword>
<dbReference type="RefSeq" id="WP_234967686.1">
    <property type="nucleotide sequence ID" value="NZ_FTPS01000001.1"/>
</dbReference>
<keyword evidence="8" id="KW-1185">Reference proteome</keyword>
<comment type="catalytic activity">
    <reaction evidence="1">
        <text>Hydrolysis of terminal non-reducing N-acetyl-D-hexosamine residues in N-acetyl-beta-D-hexosaminides.</text>
        <dbReference type="EC" id="3.2.1.52"/>
    </reaction>
</comment>
<dbReference type="PANTHER" id="PTHR30480">
    <property type="entry name" value="BETA-HEXOSAMINIDASE-RELATED"/>
    <property type="match status" value="1"/>
</dbReference>
<dbReference type="STRING" id="515897.SAMN05421849_0463"/>
<proteinExistence type="inferred from homology"/>
<dbReference type="GO" id="GO:0009254">
    <property type="term" value="P:peptidoglycan turnover"/>
    <property type="evidence" value="ECO:0007669"/>
    <property type="project" value="TreeGrafter"/>
</dbReference>
<evidence type="ECO:0000256" key="2">
    <source>
        <dbReference type="ARBA" id="ARBA00005336"/>
    </source>
</evidence>
<gene>
    <name evidence="7" type="ORF">SAMN05421849_0463</name>
</gene>
<evidence type="ECO:0000313" key="8">
    <source>
        <dbReference type="Proteomes" id="UP000192455"/>
    </source>
</evidence>
<dbReference type="Pfam" id="PF00933">
    <property type="entry name" value="Glyco_hydro_3"/>
    <property type="match status" value="1"/>
</dbReference>
<sequence>MYPGGGAMSPSAVILDAEGTRLSAAEKALFRATDPFGFILFGRNLESADQIAALCGEMRESVGREALILIDQEGGRVQRLRPPLARDWPAPLDHIAAAGDGAVRALYLRYRLIAHELRMLGIDGNCAPVADLALDETHPFLRNRCYGDTPARVAELGRAVAQGLVDGGVLPVVKHIPGHGRARTDSHHELPRVGAPLDLLEAGDFAPFRALADLPLGMTAHVVYEALDPLPATVSPHVIALIRDSIGFDGLLMSDDISMKALTGTPQDNARACIAAGCDIALFCNGTLAERDRVAHAAGRMGADSLHRAETALSQRHAPLDFDIKAAWDELAALAPLPPGAGS</sequence>
<dbReference type="EMBL" id="FTPS01000001">
    <property type="protein sequence ID" value="SIT76197.1"/>
    <property type="molecule type" value="Genomic_DNA"/>
</dbReference>
<dbReference type="Gene3D" id="3.20.20.300">
    <property type="entry name" value="Glycoside hydrolase, family 3, N-terminal domain"/>
    <property type="match status" value="1"/>
</dbReference>
<accession>A0A1R3WHY2</accession>
<dbReference type="InterPro" id="IPR001764">
    <property type="entry name" value="Glyco_hydro_3_N"/>
</dbReference>
<dbReference type="GO" id="GO:0005975">
    <property type="term" value="P:carbohydrate metabolic process"/>
    <property type="evidence" value="ECO:0007669"/>
    <property type="project" value="InterPro"/>
</dbReference>
<evidence type="ECO:0000259" key="6">
    <source>
        <dbReference type="Pfam" id="PF00933"/>
    </source>
</evidence>
<dbReference type="AlphaFoldDB" id="A0A1R3WHY2"/>
<protein>
    <recommendedName>
        <fullName evidence="3">beta-N-acetylhexosaminidase</fullName>
        <ecNumber evidence="3">3.2.1.52</ecNumber>
    </recommendedName>
</protein>
<name>A0A1R3WHY2_9RHOB</name>
<reference evidence="7 8" key="1">
    <citation type="submission" date="2017-01" db="EMBL/GenBank/DDBJ databases">
        <authorList>
            <person name="Mah S.A."/>
            <person name="Swanson W.J."/>
            <person name="Moy G.W."/>
            <person name="Vacquier V.D."/>
        </authorList>
    </citation>
    <scope>NUCLEOTIDE SEQUENCE [LARGE SCALE GENOMIC DNA]</scope>
    <source>
        <strain evidence="7 8">DSM 21219</strain>
    </source>
</reference>
<evidence type="ECO:0000256" key="1">
    <source>
        <dbReference type="ARBA" id="ARBA00001231"/>
    </source>
</evidence>
<dbReference type="InterPro" id="IPR050226">
    <property type="entry name" value="NagZ_Beta-hexosaminidase"/>
</dbReference>
<dbReference type="NCBIfam" id="NF003740">
    <property type="entry name" value="PRK05337.1"/>
    <property type="match status" value="1"/>
</dbReference>
<dbReference type="SUPFAM" id="SSF51445">
    <property type="entry name" value="(Trans)glycosidases"/>
    <property type="match status" value="1"/>
</dbReference>
<feature type="domain" description="Glycoside hydrolase family 3 N-terminal" evidence="6">
    <location>
        <begin position="37"/>
        <end position="295"/>
    </location>
</feature>
<organism evidence="7 8">
    <name type="scientific">Pontibaca methylaminivorans</name>
    <dbReference type="NCBI Taxonomy" id="515897"/>
    <lineage>
        <taxon>Bacteria</taxon>
        <taxon>Pseudomonadati</taxon>
        <taxon>Pseudomonadota</taxon>
        <taxon>Alphaproteobacteria</taxon>
        <taxon>Rhodobacterales</taxon>
        <taxon>Roseobacteraceae</taxon>
        <taxon>Pontibaca</taxon>
    </lineage>
</organism>
<evidence type="ECO:0000313" key="7">
    <source>
        <dbReference type="EMBL" id="SIT76197.1"/>
    </source>
</evidence>
<dbReference type="InterPro" id="IPR036962">
    <property type="entry name" value="Glyco_hydro_3_N_sf"/>
</dbReference>
<comment type="similarity">
    <text evidence="2">Belongs to the glycosyl hydrolase 3 family.</text>
</comment>
<dbReference type="Proteomes" id="UP000192455">
    <property type="component" value="Unassembled WGS sequence"/>
</dbReference>
<evidence type="ECO:0000256" key="4">
    <source>
        <dbReference type="ARBA" id="ARBA00022801"/>
    </source>
</evidence>